<evidence type="ECO:0000313" key="2">
    <source>
        <dbReference type="Proteomes" id="UP000000600"/>
    </source>
</evidence>
<dbReference type="GeneID" id="5019238"/>
<organism evidence="1 2">
    <name type="scientific">Paramecium tetraurelia</name>
    <dbReference type="NCBI Taxonomy" id="5888"/>
    <lineage>
        <taxon>Eukaryota</taxon>
        <taxon>Sar</taxon>
        <taxon>Alveolata</taxon>
        <taxon>Ciliophora</taxon>
        <taxon>Intramacronucleata</taxon>
        <taxon>Oligohymenophorea</taxon>
        <taxon>Peniculida</taxon>
        <taxon>Parameciidae</taxon>
        <taxon>Paramecium</taxon>
    </lineage>
</organism>
<dbReference type="AlphaFoldDB" id="A0C5I9"/>
<protein>
    <submittedName>
        <fullName evidence="1">Uncharacterized protein</fullName>
    </submittedName>
</protein>
<dbReference type="KEGG" id="ptm:GSPATT00006555001"/>
<keyword evidence="2" id="KW-1185">Reference proteome</keyword>
<dbReference type="HOGENOM" id="CLU_845824_0_0_1"/>
<proteinExistence type="predicted"/>
<evidence type="ECO:0000313" key="1">
    <source>
        <dbReference type="EMBL" id="CAK66056.1"/>
    </source>
</evidence>
<dbReference type="RefSeq" id="XP_001433453.1">
    <property type="nucleotide sequence ID" value="XM_001433416.1"/>
</dbReference>
<reference evidence="1 2" key="1">
    <citation type="journal article" date="2006" name="Nature">
        <title>Global trends of whole-genome duplications revealed by the ciliate Paramecium tetraurelia.</title>
        <authorList>
            <consortium name="Genoscope"/>
            <person name="Aury J.-M."/>
            <person name="Jaillon O."/>
            <person name="Duret L."/>
            <person name="Noel B."/>
            <person name="Jubin C."/>
            <person name="Porcel B.M."/>
            <person name="Segurens B."/>
            <person name="Daubin V."/>
            <person name="Anthouard V."/>
            <person name="Aiach N."/>
            <person name="Arnaiz O."/>
            <person name="Billaut A."/>
            <person name="Beisson J."/>
            <person name="Blanc I."/>
            <person name="Bouhouche K."/>
            <person name="Camara F."/>
            <person name="Duharcourt S."/>
            <person name="Guigo R."/>
            <person name="Gogendeau D."/>
            <person name="Katinka M."/>
            <person name="Keller A.-M."/>
            <person name="Kissmehl R."/>
            <person name="Klotz C."/>
            <person name="Koll F."/>
            <person name="Le Moue A."/>
            <person name="Lepere C."/>
            <person name="Malinsky S."/>
            <person name="Nowacki M."/>
            <person name="Nowak J.K."/>
            <person name="Plattner H."/>
            <person name="Poulain J."/>
            <person name="Ruiz F."/>
            <person name="Serrano V."/>
            <person name="Zagulski M."/>
            <person name="Dessen P."/>
            <person name="Betermier M."/>
            <person name="Weissenbach J."/>
            <person name="Scarpelli C."/>
            <person name="Schachter V."/>
            <person name="Sperling L."/>
            <person name="Meyer E."/>
            <person name="Cohen J."/>
            <person name="Wincker P."/>
        </authorList>
    </citation>
    <scope>NUCLEOTIDE SEQUENCE [LARGE SCALE GENOMIC DNA]</scope>
    <source>
        <strain evidence="1 2">Stock d4-2</strain>
    </source>
</reference>
<dbReference type="OrthoDB" id="301588at2759"/>
<gene>
    <name evidence="1" type="ORF">GSPATT00006555001</name>
</gene>
<dbReference type="Proteomes" id="UP000000600">
    <property type="component" value="Unassembled WGS sequence"/>
</dbReference>
<dbReference type="OMA" id="SKQYECE"/>
<dbReference type="EMBL" id="CT868041">
    <property type="protein sequence ID" value="CAK66056.1"/>
    <property type="molecule type" value="Genomic_DNA"/>
</dbReference>
<sequence>MIEKAIAQIISQIVFGFKYLHKVKQKELKSKLINNNNMQQKQFCHAFFLQRDDEIQTSNQIFDFTEQLNHSLFQIKIKYLNSLNSRENGMSLLANQLNLKSRNLSMITIKFQKSNIFSLILSYSSYDRYFLISLKASKHQQNIYMEVEQQQQPVSIRGLNLSRISQSSIQMNDEEDFYGGHSGRSIELSIRECQEVNEFKKKSLQIELSIVDYLSSMNIKMKTDPKAKQDRYYSNLRNNNKRRAYTTLEIERDFSDNTPDSTIKSSQLSLKVNSLLERRKTQVSFASTNQSISSLQAISYTKLERKVFKKSKQYECEEIDSIISNQSPY</sequence>
<dbReference type="InParanoid" id="A0C5I9"/>
<name>A0C5I9_PARTE</name>
<accession>A0C5I9</accession>